<dbReference type="RefSeq" id="WP_170195841.1">
    <property type="nucleotide sequence ID" value="NZ_JABBNB010000022.1"/>
</dbReference>
<feature type="region of interest" description="Disordered" evidence="1">
    <location>
        <begin position="217"/>
        <end position="256"/>
    </location>
</feature>
<keyword evidence="3" id="KW-0808">Transferase</keyword>
<dbReference type="InterPro" id="IPR016181">
    <property type="entry name" value="Acyl_CoA_acyltransferase"/>
</dbReference>
<gene>
    <name evidence="3" type="ORF">HH308_19140</name>
</gene>
<sequence length="256" mass="27832">MTVRVVRLTGQDAHLWLDPALNIYVTAMGYPRGTEAHRAPLWREHISRPGWRAFGAIAQVGDLKPEPRGPLAGRLGRTGGGSLARRRLRAPLAASDDELLVGIAYGYRGAPDQWWNQQLRTGLRRTGLSPVAVNDLAADYFELTELHVHPTAQGLGIGQWLLTRLVADCTESRVLLSTPEVSGEDNRAWSLYRRLGFTDVLRDFTFAGDPRPFAFLGRPLPLPVSPPPGPAAAPAPTDSTDSTDSTDDAATDPEPS</sequence>
<organism evidence="3 4">
    <name type="scientific">Gordonia asplenii</name>
    <dbReference type="NCBI Taxonomy" id="2725283"/>
    <lineage>
        <taxon>Bacteria</taxon>
        <taxon>Bacillati</taxon>
        <taxon>Actinomycetota</taxon>
        <taxon>Actinomycetes</taxon>
        <taxon>Mycobacteriales</taxon>
        <taxon>Gordoniaceae</taxon>
        <taxon>Gordonia</taxon>
    </lineage>
</organism>
<feature type="domain" description="N-acetyltransferase" evidence="2">
    <location>
        <begin position="28"/>
        <end position="221"/>
    </location>
</feature>
<evidence type="ECO:0000259" key="2">
    <source>
        <dbReference type="PROSITE" id="PS51186"/>
    </source>
</evidence>
<feature type="compositionally biased region" description="Acidic residues" evidence="1">
    <location>
        <begin position="244"/>
        <end position="256"/>
    </location>
</feature>
<comment type="caution">
    <text evidence="3">The sequence shown here is derived from an EMBL/GenBank/DDBJ whole genome shotgun (WGS) entry which is preliminary data.</text>
</comment>
<evidence type="ECO:0000313" key="4">
    <source>
        <dbReference type="Proteomes" id="UP000550729"/>
    </source>
</evidence>
<dbReference type="Pfam" id="PF13508">
    <property type="entry name" value="Acetyltransf_7"/>
    <property type="match status" value="1"/>
</dbReference>
<reference evidence="3 4" key="1">
    <citation type="submission" date="2020-04" db="EMBL/GenBank/DDBJ databases">
        <title>Gordonia sp. nov. TBRC 11910.</title>
        <authorList>
            <person name="Suriyachadkun C."/>
        </authorList>
    </citation>
    <scope>NUCLEOTIDE SEQUENCE [LARGE SCALE GENOMIC DNA]</scope>
    <source>
        <strain evidence="3 4">TBRC 11910</strain>
    </source>
</reference>
<dbReference type="GO" id="GO:0016747">
    <property type="term" value="F:acyltransferase activity, transferring groups other than amino-acyl groups"/>
    <property type="evidence" value="ECO:0007669"/>
    <property type="project" value="InterPro"/>
</dbReference>
<accession>A0A848L416</accession>
<evidence type="ECO:0000256" key="1">
    <source>
        <dbReference type="SAM" id="MobiDB-lite"/>
    </source>
</evidence>
<keyword evidence="4" id="KW-1185">Reference proteome</keyword>
<dbReference type="SUPFAM" id="SSF55729">
    <property type="entry name" value="Acyl-CoA N-acyltransferases (Nat)"/>
    <property type="match status" value="1"/>
</dbReference>
<protein>
    <submittedName>
        <fullName evidence="3">GNAT family N-acetyltransferase</fullName>
    </submittedName>
</protein>
<feature type="compositionally biased region" description="Low complexity" evidence="1">
    <location>
        <begin position="234"/>
        <end position="243"/>
    </location>
</feature>
<feature type="compositionally biased region" description="Pro residues" evidence="1">
    <location>
        <begin position="220"/>
        <end position="233"/>
    </location>
</feature>
<evidence type="ECO:0000313" key="3">
    <source>
        <dbReference type="EMBL" id="NMO03333.1"/>
    </source>
</evidence>
<dbReference type="CDD" id="cd04301">
    <property type="entry name" value="NAT_SF"/>
    <property type="match status" value="1"/>
</dbReference>
<dbReference type="InterPro" id="IPR000182">
    <property type="entry name" value="GNAT_dom"/>
</dbReference>
<dbReference type="AlphaFoldDB" id="A0A848L416"/>
<name>A0A848L416_9ACTN</name>
<dbReference type="Proteomes" id="UP000550729">
    <property type="component" value="Unassembled WGS sequence"/>
</dbReference>
<proteinExistence type="predicted"/>
<dbReference type="PROSITE" id="PS51186">
    <property type="entry name" value="GNAT"/>
    <property type="match status" value="1"/>
</dbReference>
<dbReference type="EMBL" id="JABBNB010000022">
    <property type="protein sequence ID" value="NMO03333.1"/>
    <property type="molecule type" value="Genomic_DNA"/>
</dbReference>
<dbReference type="Gene3D" id="3.40.630.30">
    <property type="match status" value="1"/>
</dbReference>